<proteinExistence type="predicted"/>
<keyword evidence="6" id="KW-1185">Reference proteome</keyword>
<evidence type="ECO:0000256" key="3">
    <source>
        <dbReference type="ARBA" id="ARBA00022837"/>
    </source>
</evidence>
<dbReference type="Pfam" id="PF13833">
    <property type="entry name" value="EF-hand_8"/>
    <property type="match status" value="1"/>
</dbReference>
<accession>A0A8K0N9G8</accession>
<comment type="caution">
    <text evidence="5">The sequence shown here is derived from an EMBL/GenBank/DDBJ whole genome shotgun (WGS) entry which is preliminary data.</text>
</comment>
<sequence>MACTRLEREFVEFEHVFQHFDEDGDGKISQDELRRWLRMIGEESSAEQVELLLDGNGESLVGFDEFMSLVGVVGDEEGKTRELREAFGVFVRDEEGCITAKSLRTTLSRLGWSRSLEDCMVMIQRFDINGDGVLSFEEFRNMMF</sequence>
<dbReference type="Gene3D" id="1.10.238.10">
    <property type="entry name" value="EF-hand"/>
    <property type="match status" value="2"/>
</dbReference>
<evidence type="ECO:0000313" key="5">
    <source>
        <dbReference type="EMBL" id="KAG1363275.1"/>
    </source>
</evidence>
<dbReference type="InterPro" id="IPR002048">
    <property type="entry name" value="EF_hand_dom"/>
</dbReference>
<gene>
    <name evidence="5" type="ORF">COCNU_11G001020</name>
</gene>
<dbReference type="PROSITE" id="PS00018">
    <property type="entry name" value="EF_HAND_1"/>
    <property type="match status" value="2"/>
</dbReference>
<evidence type="ECO:0000259" key="4">
    <source>
        <dbReference type="PROSITE" id="PS50222"/>
    </source>
</evidence>
<reference evidence="5" key="2">
    <citation type="submission" date="2019-07" db="EMBL/GenBank/DDBJ databases">
        <authorList>
            <person name="Yang Y."/>
            <person name="Bocs S."/>
            <person name="Baudouin L."/>
        </authorList>
    </citation>
    <scope>NUCLEOTIDE SEQUENCE</scope>
    <source>
        <tissue evidence="5">Spear leaf of Hainan Tall coconut</tissue>
    </source>
</reference>
<keyword evidence="1" id="KW-0479">Metal-binding</keyword>
<dbReference type="Proteomes" id="UP000797356">
    <property type="component" value="Chromosome 11"/>
</dbReference>
<protein>
    <submittedName>
        <fullName evidence="5">Calcium-binding protein</fullName>
    </submittedName>
</protein>
<evidence type="ECO:0000256" key="1">
    <source>
        <dbReference type="ARBA" id="ARBA00022723"/>
    </source>
</evidence>
<feature type="domain" description="EF-hand" evidence="4">
    <location>
        <begin position="8"/>
        <end position="43"/>
    </location>
</feature>
<dbReference type="FunFam" id="1.10.238.10:FF:000001">
    <property type="entry name" value="Calmodulin 1"/>
    <property type="match status" value="1"/>
</dbReference>
<organism evidence="5 6">
    <name type="scientific">Cocos nucifera</name>
    <name type="common">Coconut palm</name>
    <dbReference type="NCBI Taxonomy" id="13894"/>
    <lineage>
        <taxon>Eukaryota</taxon>
        <taxon>Viridiplantae</taxon>
        <taxon>Streptophyta</taxon>
        <taxon>Embryophyta</taxon>
        <taxon>Tracheophyta</taxon>
        <taxon>Spermatophyta</taxon>
        <taxon>Magnoliopsida</taxon>
        <taxon>Liliopsida</taxon>
        <taxon>Arecaceae</taxon>
        <taxon>Arecoideae</taxon>
        <taxon>Cocoseae</taxon>
        <taxon>Attaleinae</taxon>
        <taxon>Cocos</taxon>
    </lineage>
</organism>
<keyword evidence="3" id="KW-0106">Calcium</keyword>
<dbReference type="PANTHER" id="PTHR10891">
    <property type="entry name" value="EF-HAND CALCIUM-BINDING DOMAIN CONTAINING PROTEIN"/>
    <property type="match status" value="1"/>
</dbReference>
<name>A0A8K0N9G8_COCNU</name>
<dbReference type="InterPro" id="IPR039647">
    <property type="entry name" value="EF_hand_pair_protein_CML-like"/>
</dbReference>
<dbReference type="EMBL" id="CM017882">
    <property type="protein sequence ID" value="KAG1363275.1"/>
    <property type="molecule type" value="Genomic_DNA"/>
</dbReference>
<dbReference type="OrthoDB" id="26525at2759"/>
<evidence type="ECO:0000256" key="2">
    <source>
        <dbReference type="ARBA" id="ARBA00022737"/>
    </source>
</evidence>
<reference evidence="5" key="1">
    <citation type="journal article" date="2017" name="Gigascience">
        <title>The genome draft of coconut (Cocos nucifera).</title>
        <authorList>
            <person name="Xiao Y."/>
            <person name="Xu P."/>
            <person name="Fan H."/>
            <person name="Baudouin L."/>
            <person name="Xia W."/>
            <person name="Bocs S."/>
            <person name="Xu J."/>
            <person name="Li Q."/>
            <person name="Guo A."/>
            <person name="Zhou L."/>
            <person name="Li J."/>
            <person name="Wu Y."/>
            <person name="Ma Z."/>
            <person name="Armero A."/>
            <person name="Issali A.E."/>
            <person name="Liu N."/>
            <person name="Peng M."/>
            <person name="Yang Y."/>
        </authorList>
    </citation>
    <scope>NUCLEOTIDE SEQUENCE</scope>
    <source>
        <tissue evidence="5">Spear leaf of Hainan Tall coconut</tissue>
    </source>
</reference>
<dbReference type="SUPFAM" id="SSF47473">
    <property type="entry name" value="EF-hand"/>
    <property type="match status" value="1"/>
</dbReference>
<evidence type="ECO:0000313" key="6">
    <source>
        <dbReference type="Proteomes" id="UP000797356"/>
    </source>
</evidence>
<dbReference type="AlphaFoldDB" id="A0A8K0N9G8"/>
<dbReference type="SMART" id="SM00054">
    <property type="entry name" value="EFh"/>
    <property type="match status" value="3"/>
</dbReference>
<dbReference type="PROSITE" id="PS50222">
    <property type="entry name" value="EF_HAND_2"/>
    <property type="match status" value="2"/>
</dbReference>
<dbReference type="CDD" id="cd00051">
    <property type="entry name" value="EFh"/>
    <property type="match status" value="2"/>
</dbReference>
<dbReference type="InterPro" id="IPR018247">
    <property type="entry name" value="EF_Hand_1_Ca_BS"/>
</dbReference>
<dbReference type="Pfam" id="PF13499">
    <property type="entry name" value="EF-hand_7"/>
    <property type="match status" value="1"/>
</dbReference>
<feature type="domain" description="EF-hand" evidence="4">
    <location>
        <begin position="114"/>
        <end position="144"/>
    </location>
</feature>
<dbReference type="InterPro" id="IPR011992">
    <property type="entry name" value="EF-hand-dom_pair"/>
</dbReference>
<dbReference type="GO" id="GO:0005509">
    <property type="term" value="F:calcium ion binding"/>
    <property type="evidence" value="ECO:0007669"/>
    <property type="project" value="InterPro"/>
</dbReference>
<keyword evidence="2" id="KW-0677">Repeat</keyword>